<dbReference type="PANTHER" id="PTHR34504">
    <property type="entry name" value="ANTITOXIN HICB"/>
    <property type="match status" value="1"/>
</dbReference>
<dbReference type="InterPro" id="IPR051404">
    <property type="entry name" value="TA_system_antitoxin"/>
</dbReference>
<dbReference type="InterPro" id="IPR035069">
    <property type="entry name" value="TTHA1013/TTHA0281-like"/>
</dbReference>
<dbReference type="Pfam" id="PF15919">
    <property type="entry name" value="HicB_lk_antitox"/>
    <property type="match status" value="1"/>
</dbReference>
<evidence type="ECO:0000259" key="1">
    <source>
        <dbReference type="Pfam" id="PF15919"/>
    </source>
</evidence>
<gene>
    <name evidence="2" type="ORF">AUK42_07030</name>
</gene>
<evidence type="ECO:0000313" key="2">
    <source>
        <dbReference type="EMBL" id="OIP67261.1"/>
    </source>
</evidence>
<dbReference type="InterPro" id="IPR031807">
    <property type="entry name" value="HicB-like"/>
</dbReference>
<dbReference type="Gene3D" id="3.30.160.250">
    <property type="match status" value="1"/>
</dbReference>
<dbReference type="PANTHER" id="PTHR34504:SF2">
    <property type="entry name" value="UPF0150 PROTEIN SSL0259"/>
    <property type="match status" value="1"/>
</dbReference>
<protein>
    <submittedName>
        <fullName evidence="2">Antitoxin HicB</fullName>
    </submittedName>
</protein>
<sequence length="80" mass="9011">MRKLSYNVIFRSEPEGGFTVIVPSLPGCITYGRTLQEAKEMAIDAIKCYITSLRKHKEPIPNDKESFFSSVDIKAIPVYA</sequence>
<reference evidence="2 3" key="1">
    <citation type="journal article" date="2016" name="Environ. Microbiol.">
        <title>Genomic resolution of a cold subsurface aquifer community provides metabolic insights for novel microbes adapted to high CO concentrations.</title>
        <authorList>
            <person name="Probst A.J."/>
            <person name="Castelle C.J."/>
            <person name="Singh A."/>
            <person name="Brown C.T."/>
            <person name="Anantharaman K."/>
            <person name="Sharon I."/>
            <person name="Hug L.A."/>
            <person name="Burstein D."/>
            <person name="Emerson J.B."/>
            <person name="Thomas B.C."/>
            <person name="Banfield J.F."/>
        </authorList>
    </citation>
    <scope>NUCLEOTIDE SEQUENCE [LARGE SCALE GENOMIC DNA]</scope>
    <source>
        <strain evidence="2">CG2_30_33_13</strain>
    </source>
</reference>
<dbReference type="SUPFAM" id="SSF143100">
    <property type="entry name" value="TTHA1013/TTHA0281-like"/>
    <property type="match status" value="1"/>
</dbReference>
<feature type="domain" description="HicB-like antitoxin of toxin-antitoxin system" evidence="1">
    <location>
        <begin position="7"/>
        <end position="63"/>
    </location>
</feature>
<accession>A0A1J5G3T2</accession>
<organism evidence="2 3">
    <name type="scientific">Candidatus Infernicultor aquiphilus</name>
    <dbReference type="NCBI Taxonomy" id="1805029"/>
    <lineage>
        <taxon>Bacteria</taxon>
        <taxon>Pseudomonadati</taxon>
        <taxon>Atribacterota</taxon>
        <taxon>Candidatus Phoenicimicrobiia</taxon>
        <taxon>Candidatus Pheonicimicrobiales</taxon>
        <taxon>Candidatus Phoenicimicrobiaceae</taxon>
        <taxon>Candidatus Infernicultor</taxon>
    </lineage>
</organism>
<dbReference type="AlphaFoldDB" id="A0A1J5G3T2"/>
<dbReference type="STRING" id="1805029.AUK42_07030"/>
<comment type="caution">
    <text evidence="2">The sequence shown here is derived from an EMBL/GenBank/DDBJ whole genome shotgun (WGS) entry which is preliminary data.</text>
</comment>
<dbReference type="EMBL" id="MNYY01000140">
    <property type="protein sequence ID" value="OIP67261.1"/>
    <property type="molecule type" value="Genomic_DNA"/>
</dbReference>
<name>A0A1J5G3T2_9BACT</name>
<dbReference type="Proteomes" id="UP000182763">
    <property type="component" value="Unassembled WGS sequence"/>
</dbReference>
<evidence type="ECO:0000313" key="3">
    <source>
        <dbReference type="Proteomes" id="UP000182763"/>
    </source>
</evidence>
<proteinExistence type="predicted"/>